<dbReference type="Proteomes" id="UP001341281">
    <property type="component" value="Chromosome 02"/>
</dbReference>
<feature type="region of interest" description="Disordered" evidence="1">
    <location>
        <begin position="134"/>
        <end position="169"/>
    </location>
</feature>
<gene>
    <name evidence="2" type="ORF">U9M48_007627</name>
</gene>
<evidence type="ECO:0000313" key="2">
    <source>
        <dbReference type="EMBL" id="WVZ57217.1"/>
    </source>
</evidence>
<accession>A0AAQ3SMM7</accession>
<reference evidence="2 3" key="1">
    <citation type="submission" date="2024-02" db="EMBL/GenBank/DDBJ databases">
        <title>High-quality chromosome-scale genome assembly of Pensacola bahiagrass (Paspalum notatum Flugge var. saurae).</title>
        <authorList>
            <person name="Vega J.M."/>
            <person name="Podio M."/>
            <person name="Orjuela J."/>
            <person name="Siena L.A."/>
            <person name="Pessino S.C."/>
            <person name="Combes M.C."/>
            <person name="Mariac C."/>
            <person name="Albertini E."/>
            <person name="Pupilli F."/>
            <person name="Ortiz J.P.A."/>
            <person name="Leblanc O."/>
        </authorList>
    </citation>
    <scope>NUCLEOTIDE SEQUENCE [LARGE SCALE GENOMIC DNA]</scope>
    <source>
        <strain evidence="2">R1</strain>
        <tissue evidence="2">Leaf</tissue>
    </source>
</reference>
<dbReference type="EMBL" id="CP144746">
    <property type="protein sequence ID" value="WVZ57217.1"/>
    <property type="molecule type" value="Genomic_DNA"/>
</dbReference>
<keyword evidence="3" id="KW-1185">Reference proteome</keyword>
<evidence type="ECO:0000313" key="3">
    <source>
        <dbReference type="Proteomes" id="UP001341281"/>
    </source>
</evidence>
<organism evidence="2 3">
    <name type="scientific">Paspalum notatum var. saurae</name>
    <dbReference type="NCBI Taxonomy" id="547442"/>
    <lineage>
        <taxon>Eukaryota</taxon>
        <taxon>Viridiplantae</taxon>
        <taxon>Streptophyta</taxon>
        <taxon>Embryophyta</taxon>
        <taxon>Tracheophyta</taxon>
        <taxon>Spermatophyta</taxon>
        <taxon>Magnoliopsida</taxon>
        <taxon>Liliopsida</taxon>
        <taxon>Poales</taxon>
        <taxon>Poaceae</taxon>
        <taxon>PACMAD clade</taxon>
        <taxon>Panicoideae</taxon>
        <taxon>Andropogonodae</taxon>
        <taxon>Paspaleae</taxon>
        <taxon>Paspalinae</taxon>
        <taxon>Paspalum</taxon>
    </lineage>
</organism>
<evidence type="ECO:0000256" key="1">
    <source>
        <dbReference type="SAM" id="MobiDB-lite"/>
    </source>
</evidence>
<protein>
    <submittedName>
        <fullName evidence="2">Uncharacterized protein</fullName>
    </submittedName>
</protein>
<sequence>MSPKMRSSSRSSSTTGVWWWVWIQGRDSADSCTISRYGRKEAMCGGGSRGRGGDRRRQLMGPGCGGLAEVFLRSPSPGMLVLRRPDPPSPATPVLRRHPSLADDVVLRRPTSSFFLAVDALKKGLGIVMVAPLPSSVDATPDGEPVTESKRAFSPDFPLKPKQRTDIDL</sequence>
<name>A0AAQ3SMM7_PASNO</name>
<dbReference type="AlphaFoldDB" id="A0AAQ3SMM7"/>
<proteinExistence type="predicted"/>